<dbReference type="PANTHER" id="PTHR30250:SF11">
    <property type="entry name" value="O-ANTIGEN TRANSPORTER-RELATED"/>
    <property type="match status" value="1"/>
</dbReference>
<keyword evidence="2" id="KW-1003">Cell membrane</keyword>
<evidence type="ECO:0000256" key="1">
    <source>
        <dbReference type="ARBA" id="ARBA00004651"/>
    </source>
</evidence>
<dbReference type="GO" id="GO:0005886">
    <property type="term" value="C:plasma membrane"/>
    <property type="evidence" value="ECO:0007669"/>
    <property type="project" value="UniProtKB-SubCell"/>
</dbReference>
<keyword evidence="8" id="KW-1185">Reference proteome</keyword>
<dbReference type="PANTHER" id="PTHR30250">
    <property type="entry name" value="PST FAMILY PREDICTED COLANIC ACID TRANSPORTER"/>
    <property type="match status" value="1"/>
</dbReference>
<feature type="transmembrane region" description="Helical" evidence="6">
    <location>
        <begin position="255"/>
        <end position="279"/>
    </location>
</feature>
<keyword evidence="4 6" id="KW-1133">Transmembrane helix</keyword>
<dbReference type="STRING" id="1116391.PM3016_839"/>
<feature type="transmembrane region" description="Helical" evidence="6">
    <location>
        <begin position="362"/>
        <end position="382"/>
    </location>
</feature>
<keyword evidence="3 6" id="KW-0812">Transmembrane</keyword>
<proteinExistence type="predicted"/>
<feature type="transmembrane region" description="Helical" evidence="6">
    <location>
        <begin position="49"/>
        <end position="66"/>
    </location>
</feature>
<dbReference type="AlphaFoldDB" id="H6N941"/>
<evidence type="ECO:0000256" key="4">
    <source>
        <dbReference type="ARBA" id="ARBA00022989"/>
    </source>
</evidence>
<comment type="subcellular location">
    <subcellularLocation>
        <location evidence="1">Cell membrane</location>
        <topology evidence="1">Multi-pass membrane protein</topology>
    </subcellularLocation>
</comment>
<gene>
    <name evidence="7" type="ORF">PM3016_839</name>
</gene>
<feature type="transmembrane region" description="Helical" evidence="6">
    <location>
        <begin position="179"/>
        <end position="202"/>
    </location>
</feature>
<feature type="transmembrane region" description="Helical" evidence="6">
    <location>
        <begin position="123"/>
        <end position="140"/>
    </location>
</feature>
<feature type="transmembrane region" description="Helical" evidence="6">
    <location>
        <begin position="86"/>
        <end position="108"/>
    </location>
</feature>
<sequence length="422" mass="47650">MRTLEKYRNSRLLKNLGIVFSESIATKALNFVVILLLSRHLGAGDYGKYSYIFVAIAFCSAFFDFGMENTAVRFSSKDKPSLNGIFGLYVIVKLIIMLLFVLVLVLFGEEIFELLGQQEITEYIPYLIIGFIGESLLFVNDTYLQAVQRFQLRALINICRYIVLVACVILLLFSEALLLQYALLLYLIPVMFSLAFLPKYVLLVRSFLDRRLTAVQLKEMLGYQKWMLMVSIPTNTLGRIDFFMISLWVSYEQIGIYNAAFQLSAIVSFIPFAFGKVMLPKMSELEEDKVMAYTNKVMKATAAISLVMICCIPLVNVVVPWILGSEYLDSIPVLQVMLLSAILVFAITPVEQAIYSLGKPGFITVGKYIQIAAIVLLIYATVPYLGVVWAAISVAAARLIYGLILMLLYLNYRKNRLRPVTA</sequence>
<feature type="transmembrane region" description="Helical" evidence="6">
    <location>
        <begin position="152"/>
        <end position="173"/>
    </location>
</feature>
<evidence type="ECO:0000256" key="5">
    <source>
        <dbReference type="ARBA" id="ARBA00023136"/>
    </source>
</evidence>
<feature type="transmembrane region" description="Helical" evidence="6">
    <location>
        <begin position="12"/>
        <end position="37"/>
    </location>
</feature>
<feature type="transmembrane region" description="Helical" evidence="6">
    <location>
        <begin position="388"/>
        <end position="410"/>
    </location>
</feature>
<evidence type="ECO:0000313" key="8">
    <source>
        <dbReference type="Proteomes" id="UP000007523"/>
    </source>
</evidence>
<accession>H6N941</accession>
<evidence type="ECO:0000256" key="2">
    <source>
        <dbReference type="ARBA" id="ARBA00022475"/>
    </source>
</evidence>
<feature type="transmembrane region" description="Helical" evidence="6">
    <location>
        <begin position="226"/>
        <end position="249"/>
    </location>
</feature>
<dbReference type="InterPro" id="IPR050833">
    <property type="entry name" value="Poly_Biosynth_Transport"/>
</dbReference>
<dbReference type="Proteomes" id="UP000007523">
    <property type="component" value="Chromosome"/>
</dbReference>
<dbReference type="EMBL" id="CP003235">
    <property type="protein sequence ID" value="AFC27787.1"/>
    <property type="molecule type" value="Genomic_DNA"/>
</dbReference>
<evidence type="ECO:0008006" key="9">
    <source>
        <dbReference type="Google" id="ProtNLM"/>
    </source>
</evidence>
<dbReference type="Pfam" id="PF13440">
    <property type="entry name" value="Polysacc_synt_3"/>
    <property type="match status" value="1"/>
</dbReference>
<feature type="transmembrane region" description="Helical" evidence="6">
    <location>
        <begin position="330"/>
        <end position="350"/>
    </location>
</feature>
<keyword evidence="5 6" id="KW-0472">Membrane</keyword>
<feature type="transmembrane region" description="Helical" evidence="6">
    <location>
        <begin position="300"/>
        <end position="324"/>
    </location>
</feature>
<evidence type="ECO:0000256" key="3">
    <source>
        <dbReference type="ARBA" id="ARBA00022692"/>
    </source>
</evidence>
<dbReference type="HOGENOM" id="CLU_655264_0_0_9"/>
<name>H6N941_9BACL</name>
<organism evidence="7 8">
    <name type="scientific">Paenibacillus mucilaginosus 3016</name>
    <dbReference type="NCBI Taxonomy" id="1116391"/>
    <lineage>
        <taxon>Bacteria</taxon>
        <taxon>Bacillati</taxon>
        <taxon>Bacillota</taxon>
        <taxon>Bacilli</taxon>
        <taxon>Bacillales</taxon>
        <taxon>Paenibacillaceae</taxon>
        <taxon>Paenibacillus</taxon>
    </lineage>
</organism>
<dbReference type="RefSeq" id="WP_014368560.1">
    <property type="nucleotide sequence ID" value="NC_016935.1"/>
</dbReference>
<reference evidence="7 8" key="1">
    <citation type="journal article" date="2012" name="J. Bacteriol.">
        <title>Complete Genome Sequence of Paenibacillus mucilaginosus 3016, a Bacterium Functional as Microbial Fertilizer.</title>
        <authorList>
            <person name="Ma M."/>
            <person name="Wang Z."/>
            <person name="Li L."/>
            <person name="Jiang X."/>
            <person name="Guan D."/>
            <person name="Cao F."/>
            <person name="Chen H."/>
            <person name="Wang X."/>
            <person name="Shen D."/>
            <person name="Du B."/>
            <person name="Li J."/>
        </authorList>
    </citation>
    <scope>NUCLEOTIDE SEQUENCE [LARGE SCALE GENOMIC DNA]</scope>
    <source>
        <strain evidence="7 8">3016</strain>
    </source>
</reference>
<evidence type="ECO:0000313" key="7">
    <source>
        <dbReference type="EMBL" id="AFC27787.1"/>
    </source>
</evidence>
<protein>
    <recommendedName>
        <fullName evidence="9">Polysaccharide biosynthesis protein</fullName>
    </recommendedName>
</protein>
<evidence type="ECO:0000256" key="6">
    <source>
        <dbReference type="SAM" id="Phobius"/>
    </source>
</evidence>
<dbReference type="KEGG" id="pmq:PM3016_839"/>